<dbReference type="InterPro" id="IPR023393">
    <property type="entry name" value="START-like_dom_sf"/>
</dbReference>
<evidence type="ECO:0000313" key="6">
    <source>
        <dbReference type="RefSeq" id="XP_020641297.2"/>
    </source>
</evidence>
<evidence type="ECO:0000313" key="5">
    <source>
        <dbReference type="Proteomes" id="UP001652642"/>
    </source>
</evidence>
<proteinExistence type="inferred from homology"/>
<feature type="domain" description="Coenzyme Q-binding protein COQ10 START" evidence="4">
    <location>
        <begin position="93"/>
        <end position="222"/>
    </location>
</feature>
<dbReference type="KEGG" id="pvt:110074902"/>
<comment type="subunit">
    <text evidence="2">Interacts with coenzyme Q.</text>
</comment>
<dbReference type="Gene3D" id="3.30.530.20">
    <property type="match status" value="1"/>
</dbReference>
<dbReference type="PANTHER" id="PTHR12901:SF14">
    <property type="entry name" value="COENZYME Q-BINDING PROTEIN COQ10 HOMOLOG, MITOCHONDRIAL"/>
    <property type="match status" value="1"/>
</dbReference>
<dbReference type="GO" id="GO:0005739">
    <property type="term" value="C:mitochondrion"/>
    <property type="evidence" value="ECO:0007669"/>
    <property type="project" value="TreeGrafter"/>
</dbReference>
<dbReference type="InterPro" id="IPR005031">
    <property type="entry name" value="COQ10_START"/>
</dbReference>
<dbReference type="SUPFAM" id="SSF55961">
    <property type="entry name" value="Bet v1-like"/>
    <property type="match status" value="1"/>
</dbReference>
<evidence type="ECO:0000259" key="4">
    <source>
        <dbReference type="Pfam" id="PF03364"/>
    </source>
</evidence>
<dbReference type="InParanoid" id="A0A6J0SY32"/>
<organism evidence="5 6">
    <name type="scientific">Pogona vitticeps</name>
    <name type="common">central bearded dragon</name>
    <dbReference type="NCBI Taxonomy" id="103695"/>
    <lineage>
        <taxon>Eukaryota</taxon>
        <taxon>Metazoa</taxon>
        <taxon>Chordata</taxon>
        <taxon>Craniata</taxon>
        <taxon>Vertebrata</taxon>
        <taxon>Euteleostomi</taxon>
        <taxon>Lepidosauria</taxon>
        <taxon>Squamata</taxon>
        <taxon>Bifurcata</taxon>
        <taxon>Unidentata</taxon>
        <taxon>Episquamata</taxon>
        <taxon>Toxicofera</taxon>
        <taxon>Iguania</taxon>
        <taxon>Acrodonta</taxon>
        <taxon>Agamidae</taxon>
        <taxon>Amphibolurinae</taxon>
        <taxon>Pogona</taxon>
    </lineage>
</organism>
<dbReference type="GeneID" id="110074902"/>
<evidence type="ECO:0000256" key="3">
    <source>
        <dbReference type="ARBA" id="ARBA00024947"/>
    </source>
</evidence>
<name>A0A6J0SY32_9SAUR</name>
<dbReference type="OrthoDB" id="292693at2759"/>
<dbReference type="GO" id="GO:0045333">
    <property type="term" value="P:cellular respiration"/>
    <property type="evidence" value="ECO:0007669"/>
    <property type="project" value="InterPro"/>
</dbReference>
<evidence type="ECO:0000256" key="2">
    <source>
        <dbReference type="ARBA" id="ARBA00011814"/>
    </source>
</evidence>
<protein>
    <submittedName>
        <fullName evidence="6">Coenzyme Q-binding protein COQ10 homolog B, mitochondrial-like</fullName>
    </submittedName>
</protein>
<dbReference type="InterPro" id="IPR044996">
    <property type="entry name" value="COQ10-like"/>
</dbReference>
<dbReference type="Proteomes" id="UP001652642">
    <property type="component" value="Chromosome 6"/>
</dbReference>
<gene>
    <name evidence="6" type="primary">LOC110074902</name>
</gene>
<sequence length="244" mass="27446">MAGSSSRFGRSSLDAVGRLLETGFRPRCTKGSRLGLSHCRHFSCNGILAPRILKTCPTQASGSATAQQIRPFLSLAAPLLGAKRVEYTEVRQLPYSVDQMYDIVADVGSYQQFVPWCNCSRVISSHNEFSQAELEVGFPPVTERYVSEISVVPHRQIRAVSKDGHLFRHLETLWQFKPGRPGQLDTCMLKFYVSFEFKSVFHSQLANLFFNEVVKKMVLAFERRAGKLYGPQAAAHRHKAVRHA</sequence>
<dbReference type="RefSeq" id="XP_020641297.2">
    <property type="nucleotide sequence ID" value="XM_020785638.2"/>
</dbReference>
<keyword evidence="5" id="KW-1185">Reference proteome</keyword>
<dbReference type="PANTHER" id="PTHR12901">
    <property type="entry name" value="SPERM PROTEIN HOMOLOG"/>
    <property type="match status" value="1"/>
</dbReference>
<accession>A0A6J0SY32</accession>
<dbReference type="Pfam" id="PF03364">
    <property type="entry name" value="Polyketide_cyc"/>
    <property type="match status" value="1"/>
</dbReference>
<evidence type="ECO:0000256" key="1">
    <source>
        <dbReference type="ARBA" id="ARBA00006885"/>
    </source>
</evidence>
<reference evidence="6" key="1">
    <citation type="submission" date="2025-08" db="UniProtKB">
        <authorList>
            <consortium name="RefSeq"/>
        </authorList>
    </citation>
    <scope>IDENTIFICATION</scope>
</reference>
<dbReference type="GO" id="GO:0048039">
    <property type="term" value="F:ubiquinone binding"/>
    <property type="evidence" value="ECO:0007669"/>
    <property type="project" value="InterPro"/>
</dbReference>
<dbReference type="AlphaFoldDB" id="A0A6J0SY32"/>
<comment type="similarity">
    <text evidence="1">Belongs to the COQ10 family.</text>
</comment>
<dbReference type="CDD" id="cd07813">
    <property type="entry name" value="COQ10p_like"/>
    <property type="match status" value="1"/>
</dbReference>
<comment type="function">
    <text evidence="3">Required for the function of coenzyme Q in the respiratory chain. May serve as a chaperone or may be involved in the transport of Q6 from its site of synthesis to the catalytic sites of the respiratory complexes.</text>
</comment>